<dbReference type="SUPFAM" id="SSF51717">
    <property type="entry name" value="Dihydropteroate synthetase-like"/>
    <property type="match status" value="1"/>
</dbReference>
<dbReference type="PANTHER" id="PTHR45833:SF1">
    <property type="entry name" value="METHIONINE SYNTHASE"/>
    <property type="match status" value="1"/>
</dbReference>
<feature type="domain" description="B12-binding N-terminal" evidence="28">
    <location>
        <begin position="640"/>
        <end position="733"/>
    </location>
</feature>
<feature type="domain" description="AdoMet activation" evidence="26">
    <location>
        <begin position="883"/>
        <end position="1167"/>
    </location>
</feature>
<dbReference type="PROSITE" id="PS50970">
    <property type="entry name" value="HCY"/>
    <property type="match status" value="1"/>
</dbReference>
<keyword evidence="9 20" id="KW-0028">Amino-acid biosynthesis</keyword>
<evidence type="ECO:0000259" key="26">
    <source>
        <dbReference type="PROSITE" id="PS50974"/>
    </source>
</evidence>
<evidence type="ECO:0000256" key="12">
    <source>
        <dbReference type="ARBA" id="ARBA00022691"/>
    </source>
</evidence>
<dbReference type="FunFam" id="3.20.20.330:FF:000006">
    <property type="entry name" value="Methionine synthase"/>
    <property type="match status" value="1"/>
</dbReference>
<dbReference type="GO" id="GO:0031419">
    <property type="term" value="F:cobalamin binding"/>
    <property type="evidence" value="ECO:0007669"/>
    <property type="project" value="UniProtKB-UniRule"/>
</dbReference>
<dbReference type="GO" id="GO:0046653">
    <property type="term" value="P:tetrahydrofolate metabolic process"/>
    <property type="evidence" value="ECO:0007669"/>
    <property type="project" value="TreeGrafter"/>
</dbReference>
<feature type="binding site" evidence="22">
    <location>
        <begin position="1163"/>
        <end position="1164"/>
    </location>
    <ligand>
        <name>S-adenosyl-L-methionine</name>
        <dbReference type="ChEBI" id="CHEBI:59789"/>
    </ligand>
</feature>
<dbReference type="UniPathway" id="UPA00051">
    <property type="reaction ID" value="UER00081"/>
</dbReference>
<feature type="binding site" description="axial binding residue" evidence="21">
    <location>
        <position position="746"/>
    </location>
    <ligand>
        <name>methylcob(III)alamin</name>
        <dbReference type="ChEBI" id="CHEBI:28115"/>
    </ligand>
    <ligandPart>
        <name>Co</name>
        <dbReference type="ChEBI" id="CHEBI:27638"/>
    </ligandPart>
</feature>
<dbReference type="PROSITE" id="PS50972">
    <property type="entry name" value="PTERIN_BINDING"/>
    <property type="match status" value="1"/>
</dbReference>
<dbReference type="Pfam" id="PF02310">
    <property type="entry name" value="B12-binding"/>
    <property type="match status" value="1"/>
</dbReference>
<dbReference type="InterPro" id="IPR036589">
    <property type="entry name" value="HCY_dom_sf"/>
</dbReference>
<comment type="cofactor">
    <cofactor evidence="2 20 23">
        <name>Zn(2+)</name>
        <dbReference type="ChEBI" id="CHEBI:29105"/>
    </cofactor>
</comment>
<evidence type="ECO:0000313" key="29">
    <source>
        <dbReference type="EMBL" id="PYC77160.1"/>
    </source>
</evidence>
<dbReference type="InterPro" id="IPR033706">
    <property type="entry name" value="Met_synthase_B12-bd"/>
</dbReference>
<dbReference type="PROSITE" id="PS51337">
    <property type="entry name" value="B12_BINDING_NTER"/>
    <property type="match status" value="1"/>
</dbReference>
<feature type="binding site" evidence="21 23">
    <location>
        <position position="303"/>
    </location>
    <ligand>
        <name>Zn(2+)</name>
        <dbReference type="ChEBI" id="CHEBI:29105"/>
    </ligand>
</feature>
<evidence type="ECO:0000256" key="1">
    <source>
        <dbReference type="ARBA" id="ARBA00001700"/>
    </source>
</evidence>
<evidence type="ECO:0000256" key="3">
    <source>
        <dbReference type="ARBA" id="ARBA00001956"/>
    </source>
</evidence>
<dbReference type="FunFam" id="3.20.20.20:FF:000007">
    <property type="entry name" value="Methionine synthase"/>
    <property type="match status" value="1"/>
</dbReference>
<feature type="domain" description="Pterin-binding" evidence="25">
    <location>
        <begin position="348"/>
        <end position="611"/>
    </location>
</feature>
<evidence type="ECO:0000256" key="9">
    <source>
        <dbReference type="ARBA" id="ARBA00022605"/>
    </source>
</evidence>
<comment type="function">
    <text evidence="18 20">Catalyzes the transfer of a methyl group from methyl-cobalamin to homocysteine, yielding enzyme-bound cob(I)alamin and methionine. Subsequently, remethylates the cofactor using methyltetrahydrofolate.</text>
</comment>
<evidence type="ECO:0000256" key="16">
    <source>
        <dbReference type="ARBA" id="ARBA00023167"/>
    </source>
</evidence>
<dbReference type="InterPro" id="IPR003759">
    <property type="entry name" value="Cbl-bd_cap"/>
</dbReference>
<evidence type="ECO:0000256" key="18">
    <source>
        <dbReference type="ARBA" id="ARBA00025552"/>
    </source>
</evidence>
<feature type="binding site" evidence="22">
    <location>
        <position position="791"/>
    </location>
    <ligand>
        <name>methylcob(III)alamin</name>
        <dbReference type="ChEBI" id="CHEBI:28115"/>
    </ligand>
</feature>
<keyword evidence="14" id="KW-0677">Repeat</keyword>
<evidence type="ECO:0000259" key="24">
    <source>
        <dbReference type="PROSITE" id="PS50970"/>
    </source>
</evidence>
<dbReference type="RefSeq" id="WP_110671149.1">
    <property type="nucleotide sequence ID" value="NZ_PYBW01000070.1"/>
</dbReference>
<evidence type="ECO:0000256" key="2">
    <source>
        <dbReference type="ARBA" id="ARBA00001947"/>
    </source>
</evidence>
<comment type="pathway">
    <text evidence="4 20">Amino-acid biosynthesis; L-methionine biosynthesis via de novo pathway; L-methionine from L-homocysteine (MetH route): step 1/1.</text>
</comment>
<evidence type="ECO:0000256" key="20">
    <source>
        <dbReference type="PIRNR" id="PIRNR000381"/>
    </source>
</evidence>
<gene>
    <name evidence="29" type="primary">metH</name>
    <name evidence="29" type="ORF">C7C46_19480</name>
</gene>
<dbReference type="PROSITE" id="PS51332">
    <property type="entry name" value="B12_BINDING"/>
    <property type="match status" value="1"/>
</dbReference>
<feature type="binding site" evidence="22">
    <location>
        <begin position="743"/>
        <end position="747"/>
    </location>
    <ligand>
        <name>methylcob(III)alamin</name>
        <dbReference type="ChEBI" id="CHEBI:28115"/>
    </ligand>
</feature>
<comment type="cofactor">
    <cofactor evidence="3 20 21">
        <name>methylcob(III)alamin</name>
        <dbReference type="ChEBI" id="CHEBI:28115"/>
    </cofactor>
</comment>
<dbReference type="Pfam" id="PF00809">
    <property type="entry name" value="Pterin_bind"/>
    <property type="match status" value="1"/>
</dbReference>
<dbReference type="GO" id="GO:0008270">
    <property type="term" value="F:zinc ion binding"/>
    <property type="evidence" value="ECO:0007669"/>
    <property type="project" value="UniProtKB-UniRule"/>
</dbReference>
<dbReference type="Pfam" id="PF02574">
    <property type="entry name" value="S-methyl_trans"/>
    <property type="match status" value="1"/>
</dbReference>
<dbReference type="InterPro" id="IPR037010">
    <property type="entry name" value="VitB12-dep_Met_synth_activ_sf"/>
</dbReference>
<comment type="catalytic activity">
    <reaction evidence="1 20">
        <text>(6S)-5-methyl-5,6,7,8-tetrahydrofolate + L-homocysteine = (6S)-5,6,7,8-tetrahydrofolate + L-methionine</text>
        <dbReference type="Rhea" id="RHEA:11172"/>
        <dbReference type="ChEBI" id="CHEBI:18608"/>
        <dbReference type="ChEBI" id="CHEBI:57453"/>
        <dbReference type="ChEBI" id="CHEBI:57844"/>
        <dbReference type="ChEBI" id="CHEBI:58199"/>
        <dbReference type="EC" id="2.1.1.13"/>
    </reaction>
</comment>
<evidence type="ECO:0000256" key="8">
    <source>
        <dbReference type="ARBA" id="ARBA00022603"/>
    </source>
</evidence>
<dbReference type="Gene3D" id="3.20.20.330">
    <property type="entry name" value="Homocysteine-binding-like domain"/>
    <property type="match status" value="1"/>
</dbReference>
<dbReference type="InterPro" id="IPR000489">
    <property type="entry name" value="Pterin-binding_dom"/>
</dbReference>
<dbReference type="InterPro" id="IPR050554">
    <property type="entry name" value="Met_Synthase/Corrinoid"/>
</dbReference>
<dbReference type="PANTHER" id="PTHR45833">
    <property type="entry name" value="METHIONINE SYNTHASE"/>
    <property type="match status" value="1"/>
</dbReference>
<dbReference type="AlphaFoldDB" id="A0A2V4NML9"/>
<dbReference type="InterPro" id="IPR006158">
    <property type="entry name" value="Cobalamin-bd"/>
</dbReference>
<dbReference type="InterPro" id="IPR011005">
    <property type="entry name" value="Dihydropteroate_synth-like_sf"/>
</dbReference>
<keyword evidence="10 20" id="KW-0846">Cobalamin</keyword>
<dbReference type="CDD" id="cd02069">
    <property type="entry name" value="methionine_synthase_B12_BD"/>
    <property type="match status" value="1"/>
</dbReference>
<keyword evidence="15 20" id="KW-0862">Zinc</keyword>
<feature type="binding site" evidence="21 23">
    <location>
        <position position="302"/>
    </location>
    <ligand>
        <name>Zn(2+)</name>
        <dbReference type="ChEBI" id="CHEBI:29105"/>
    </ligand>
</feature>
<evidence type="ECO:0000256" key="19">
    <source>
        <dbReference type="NCBIfam" id="TIGR02082"/>
    </source>
</evidence>
<dbReference type="InterPro" id="IPR011822">
    <property type="entry name" value="MetH"/>
</dbReference>
<evidence type="ECO:0000256" key="17">
    <source>
        <dbReference type="ARBA" id="ARBA00023285"/>
    </source>
</evidence>
<evidence type="ECO:0000259" key="27">
    <source>
        <dbReference type="PROSITE" id="PS51332"/>
    </source>
</evidence>
<accession>A0A2V4NML9</accession>
<evidence type="ECO:0000256" key="5">
    <source>
        <dbReference type="ARBA" id="ARBA00010398"/>
    </source>
</evidence>
<evidence type="ECO:0000256" key="11">
    <source>
        <dbReference type="ARBA" id="ARBA00022679"/>
    </source>
</evidence>
<evidence type="ECO:0000256" key="23">
    <source>
        <dbReference type="PROSITE-ProRule" id="PRU00333"/>
    </source>
</evidence>
<evidence type="ECO:0000256" key="15">
    <source>
        <dbReference type="ARBA" id="ARBA00022833"/>
    </source>
</evidence>
<evidence type="ECO:0000256" key="7">
    <source>
        <dbReference type="ARBA" id="ARBA00013998"/>
    </source>
</evidence>
<evidence type="ECO:0000256" key="21">
    <source>
        <dbReference type="PIRSR" id="PIRSR000381-1"/>
    </source>
</evidence>
<dbReference type="Gene3D" id="1.10.1240.10">
    <property type="entry name" value="Methionine synthase domain"/>
    <property type="match status" value="1"/>
</dbReference>
<keyword evidence="12 20" id="KW-0949">S-adenosyl-L-methionine</keyword>
<keyword evidence="17 20" id="KW-0170">Cobalt</keyword>
<dbReference type="Gene3D" id="3.40.50.280">
    <property type="entry name" value="Cobalamin-binding domain"/>
    <property type="match status" value="1"/>
</dbReference>
<dbReference type="Pfam" id="PF02607">
    <property type="entry name" value="B12-binding_2"/>
    <property type="match status" value="1"/>
</dbReference>
<feature type="binding site" evidence="22">
    <location>
        <position position="1109"/>
    </location>
    <ligand>
        <name>S-adenosyl-L-methionine</name>
        <dbReference type="ChEBI" id="CHEBI:59789"/>
    </ligand>
</feature>
<dbReference type="Gene3D" id="3.20.20.20">
    <property type="entry name" value="Dihydropteroate synthase-like"/>
    <property type="match status" value="1"/>
</dbReference>
<evidence type="ECO:0000256" key="13">
    <source>
        <dbReference type="ARBA" id="ARBA00022723"/>
    </source>
</evidence>
<dbReference type="OrthoDB" id="9803687at2"/>
<evidence type="ECO:0000259" key="25">
    <source>
        <dbReference type="PROSITE" id="PS50972"/>
    </source>
</evidence>
<dbReference type="PROSITE" id="PS50974">
    <property type="entry name" value="ADOMET_ACTIVATION"/>
    <property type="match status" value="1"/>
</dbReference>
<comment type="similarity">
    <text evidence="5">Belongs to the vitamin-B12 dependent methionine synthase family.</text>
</comment>
<dbReference type="Pfam" id="PF02965">
    <property type="entry name" value="Met_synt_B12"/>
    <property type="match status" value="1"/>
</dbReference>
<keyword evidence="11 20" id="KW-0808">Transferase</keyword>
<dbReference type="GO" id="GO:0008705">
    <property type="term" value="F:methionine synthase activity"/>
    <property type="evidence" value="ECO:0007669"/>
    <property type="project" value="UniProtKB-UniRule"/>
</dbReference>
<dbReference type="GO" id="GO:0005829">
    <property type="term" value="C:cytosol"/>
    <property type="evidence" value="ECO:0007669"/>
    <property type="project" value="TreeGrafter"/>
</dbReference>
<name>A0A2V4NML9_9ACTN</name>
<feature type="binding site" evidence="21 23">
    <location>
        <position position="236"/>
    </location>
    <ligand>
        <name>Zn(2+)</name>
        <dbReference type="ChEBI" id="CHEBI:29105"/>
    </ligand>
</feature>
<evidence type="ECO:0000256" key="6">
    <source>
        <dbReference type="ARBA" id="ARBA00012032"/>
    </source>
</evidence>
<dbReference type="FunFam" id="3.40.50.280:FF:000004">
    <property type="entry name" value="Methionine synthase"/>
    <property type="match status" value="1"/>
</dbReference>
<dbReference type="InterPro" id="IPR036594">
    <property type="entry name" value="Meth_synthase_dom"/>
</dbReference>
<comment type="domain">
    <text evidence="20">Modular enzyme with four functionally distinct domains. The isolated Hcy-binding domain catalyzes methyl transfer from free methylcobalamin to homocysteine. The Hcy-binding domain in association with the pterin-binding domain catalyzes the methylation of cob(I)alamin by methyltetrahydrofolate and the methylation of homocysteine. The B12-binding domain binds the cofactor. The AdoMet activation domain binds S-adenosyl-L-methionine. Under aerobic conditions cob(I)alamin can be converted to inactive cob(II)alamin. Reductive methylation by S-adenosyl-L-methionine and flavodoxin regenerates methylcobalamin.</text>
</comment>
<organism evidence="29 30">
    <name type="scientific">Streptomyces tateyamensis</name>
    <dbReference type="NCBI Taxonomy" id="565073"/>
    <lineage>
        <taxon>Bacteria</taxon>
        <taxon>Bacillati</taxon>
        <taxon>Actinomycetota</taxon>
        <taxon>Actinomycetes</taxon>
        <taxon>Kitasatosporales</taxon>
        <taxon>Streptomycetaceae</taxon>
        <taxon>Streptomyces</taxon>
    </lineage>
</organism>
<protein>
    <recommendedName>
        <fullName evidence="7 19">Methionine synthase</fullName>
        <ecNumber evidence="6 19">2.1.1.13</ecNumber>
    </recommendedName>
    <alternativeName>
        <fullName evidence="20">5-methyltetrahydrofolate--homocysteine methyltransferase</fullName>
    </alternativeName>
</protein>
<feature type="binding site" evidence="22">
    <location>
        <position position="849"/>
    </location>
    <ligand>
        <name>methylcob(III)alamin</name>
        <dbReference type="ChEBI" id="CHEBI:28115"/>
    </ligand>
</feature>
<keyword evidence="8 20" id="KW-0489">Methyltransferase</keyword>
<feature type="domain" description="Hcy-binding" evidence="24">
    <location>
        <begin position="14"/>
        <end position="317"/>
    </location>
</feature>
<dbReference type="SUPFAM" id="SSF82282">
    <property type="entry name" value="Homocysteine S-methyltransferase"/>
    <property type="match status" value="1"/>
</dbReference>
<evidence type="ECO:0000256" key="22">
    <source>
        <dbReference type="PIRSR" id="PIRSR000381-2"/>
    </source>
</evidence>
<evidence type="ECO:0000256" key="4">
    <source>
        <dbReference type="ARBA" id="ARBA00005178"/>
    </source>
</evidence>
<dbReference type="EMBL" id="PYBW01000070">
    <property type="protein sequence ID" value="PYC77160.1"/>
    <property type="molecule type" value="Genomic_DNA"/>
</dbReference>
<evidence type="ECO:0000259" key="28">
    <source>
        <dbReference type="PROSITE" id="PS51337"/>
    </source>
</evidence>
<dbReference type="Gene3D" id="3.10.196.10">
    <property type="entry name" value="Vitamin B12-dependent methionine synthase, activation domain"/>
    <property type="match status" value="1"/>
</dbReference>
<dbReference type="SUPFAM" id="SSF52242">
    <property type="entry name" value="Cobalamin (vitamin B12)-binding domain"/>
    <property type="match status" value="1"/>
</dbReference>
<evidence type="ECO:0000313" key="30">
    <source>
        <dbReference type="Proteomes" id="UP000248039"/>
    </source>
</evidence>
<dbReference type="InterPro" id="IPR003726">
    <property type="entry name" value="HCY_dom"/>
</dbReference>
<dbReference type="EC" id="2.1.1.13" evidence="6 19"/>
<keyword evidence="16 20" id="KW-0486">Methionine biosynthesis</keyword>
<feature type="binding site" evidence="22">
    <location>
        <position position="929"/>
    </location>
    <ligand>
        <name>S-adenosyl-L-methionine</name>
        <dbReference type="ChEBI" id="CHEBI:59789"/>
    </ligand>
</feature>
<sequence length="1167" mass="127253">MATSVPAADQQSRATALREALAARVVVADGAMGTMLQAQNPTMADFQDLEGCNEILNVTRPDIVRGVHEAYFAVGVDCVETNTFGANHAALGEYDIPERVFELSEAGARIARECADAFTAGDGRPRWVLGSIGPGTKLPTLGHIPFATVREGFRLNAAGLIAGGADALLVETSQDLLQTKAAVLGCKDALAESGLDLVVVVQVTVETTGTMLLGSEIGAALTALEPLGIDYIGLNCATGPEQYSEHLRYLAKNARIGLSCMPNAGLPVLGKDGAHYPLTPSELADAHETFTREYGLALVGGCCGTTPEHLRQVVERVQGRPVAVRDPRPEPAAASLYQPVPFRQDTSYLAIGERTNANGSKKFRESMLAGDWQACVEIARDQIRDGSHLLDLCVDYVGRDGVADMKEIAGRLATASTLPIVLDSTEPPVLRAGLEMLGGRAVLNSVNYEDGDGPDTRFGRIAALAREHGAALIALTIDEQGQARTAETKVAIAERLIEQLGREYGIAESSILVDCLAFTLATGQEESRRDGLETIEAIRELKRRHPAVQTTLGLSNISFGLSPAARQVLNSVFLHECVQAGLDSAIVHASKILPIARIPEEQRTAALDLVYDRRTEDYDPLQRLLALFEGVSSASVKASKAEELAALPLEERLQRRIIDGERKGLEADLDEALTLRPALEIVNEVLLEGMKTVGELFGSGQMQLPFVLQSAEVMKTAVAHLEPHMEKSEDEGKGTIVLATVKGDVHDIGKNLVDIILSNNGYTVVNLGIKQPVSAILDAAQQHDADVIGMSGLLVKSTVIMKENLEELNQRGLAAEFPVILGGAALTRAYVEQDLHEVYQGEVRYARDAFEGLRLMDALIAVKRGVPGAALPELRQRRHARVEVVEPEEVNLGQIRSDVAVDNRVPAPPFWGDRIIKGVPFADYASWLDEDALFKGQWGLKAARSGGPSYEELVETEGRPRLRMWLDRLQTEGWLEPAVVYGYFPANSKGDDLIVYAEDGSERTRFTFPRQRRGRRLCLADFFRPEESGERDVLGLQVVTMGNRVSEAANELFKADAYRDYLELHGLSVQLAEALAEFWHARVRFELGFGDEDPQDVRDMFQLKYRGARFSLGYGACPELEDRAKITELLRPERIGVVLSEEFQLHPEQSTDAIVIHHPEAKYFNAR</sequence>
<dbReference type="Proteomes" id="UP000248039">
    <property type="component" value="Unassembled WGS sequence"/>
</dbReference>
<keyword evidence="13 20" id="KW-0479">Metal-binding</keyword>
<feature type="domain" description="B12-binding" evidence="27">
    <location>
        <begin position="733"/>
        <end position="870"/>
    </location>
</feature>
<dbReference type="SUPFAM" id="SSF56507">
    <property type="entry name" value="Methionine synthase activation domain-like"/>
    <property type="match status" value="1"/>
</dbReference>
<dbReference type="SMART" id="SM01018">
    <property type="entry name" value="B12-binding_2"/>
    <property type="match status" value="1"/>
</dbReference>
<dbReference type="InterPro" id="IPR036724">
    <property type="entry name" value="Cobalamin-bd_sf"/>
</dbReference>
<proteinExistence type="inferred from homology"/>
<evidence type="ECO:0000256" key="14">
    <source>
        <dbReference type="ARBA" id="ARBA00022737"/>
    </source>
</evidence>
<dbReference type="InterPro" id="IPR004223">
    <property type="entry name" value="VitB12-dep_Met_synth_activ_dom"/>
</dbReference>
<dbReference type="GO" id="GO:0032259">
    <property type="term" value="P:methylation"/>
    <property type="evidence" value="ECO:0007669"/>
    <property type="project" value="UniProtKB-KW"/>
</dbReference>
<evidence type="ECO:0000256" key="10">
    <source>
        <dbReference type="ARBA" id="ARBA00022628"/>
    </source>
</evidence>
<dbReference type="NCBIfam" id="TIGR02082">
    <property type="entry name" value="metH"/>
    <property type="match status" value="1"/>
</dbReference>
<keyword evidence="30" id="KW-1185">Reference proteome</keyword>
<dbReference type="GO" id="GO:0050667">
    <property type="term" value="P:homocysteine metabolic process"/>
    <property type="evidence" value="ECO:0007669"/>
    <property type="project" value="TreeGrafter"/>
</dbReference>
<reference evidence="29 30" key="1">
    <citation type="submission" date="2018-03" db="EMBL/GenBank/DDBJ databases">
        <title>Bioinformatic expansion and discovery of thiopeptide antibiotics.</title>
        <authorList>
            <person name="Schwalen C.J."/>
            <person name="Hudson G.A."/>
            <person name="Mitchell D.A."/>
        </authorList>
    </citation>
    <scope>NUCLEOTIDE SEQUENCE [LARGE SCALE GENOMIC DNA]</scope>
    <source>
        <strain evidence="29 30">ATCC 21389</strain>
    </source>
</reference>
<dbReference type="CDD" id="cd00740">
    <property type="entry name" value="MeTr"/>
    <property type="match status" value="1"/>
</dbReference>
<dbReference type="SUPFAM" id="SSF47644">
    <property type="entry name" value="Methionine synthase domain"/>
    <property type="match status" value="1"/>
</dbReference>
<dbReference type="PIRSF" id="PIRSF000381">
    <property type="entry name" value="MetH"/>
    <property type="match status" value="1"/>
</dbReference>
<dbReference type="FunFam" id="1.10.1240.10:FF:000002">
    <property type="entry name" value="Methionine synthase"/>
    <property type="match status" value="1"/>
</dbReference>
<comment type="caution">
    <text evidence="29">The sequence shown here is derived from an EMBL/GenBank/DDBJ whole genome shotgun (WGS) entry which is preliminary data.</text>
</comment>